<dbReference type="RefSeq" id="WP_171091652.1">
    <property type="nucleotide sequence ID" value="NZ_CP053069.1"/>
</dbReference>
<keyword evidence="4" id="KW-1185">Reference proteome</keyword>
<evidence type="ECO:0000256" key="2">
    <source>
        <dbReference type="SAM" id="SignalP"/>
    </source>
</evidence>
<keyword evidence="2" id="KW-0732">Signal</keyword>
<organism evidence="3 4">
    <name type="scientific">Usitatibacter rugosus</name>
    <dbReference type="NCBI Taxonomy" id="2732067"/>
    <lineage>
        <taxon>Bacteria</taxon>
        <taxon>Pseudomonadati</taxon>
        <taxon>Pseudomonadota</taxon>
        <taxon>Betaproteobacteria</taxon>
        <taxon>Nitrosomonadales</taxon>
        <taxon>Usitatibacteraceae</taxon>
        <taxon>Usitatibacter</taxon>
    </lineage>
</organism>
<dbReference type="EMBL" id="CP053069">
    <property type="protein sequence ID" value="QJR10826.1"/>
    <property type="molecule type" value="Genomic_DNA"/>
</dbReference>
<dbReference type="AlphaFoldDB" id="A0A6M4GUM4"/>
<accession>A0A6M4GUM4</accession>
<evidence type="ECO:0000313" key="4">
    <source>
        <dbReference type="Proteomes" id="UP000501534"/>
    </source>
</evidence>
<feature type="region of interest" description="Disordered" evidence="1">
    <location>
        <begin position="24"/>
        <end position="50"/>
    </location>
</feature>
<feature type="region of interest" description="Disordered" evidence="1">
    <location>
        <begin position="789"/>
        <end position="813"/>
    </location>
</feature>
<evidence type="ECO:0008006" key="5">
    <source>
        <dbReference type="Google" id="ProtNLM"/>
    </source>
</evidence>
<feature type="compositionally biased region" description="Low complexity" evidence="1">
    <location>
        <begin position="24"/>
        <end position="40"/>
    </location>
</feature>
<dbReference type="Proteomes" id="UP000501534">
    <property type="component" value="Chromosome"/>
</dbReference>
<sequence>MKLRISQLLVATAALAAAVPLASAQQPAATPAKTPASATAREPGNESPWPLVIQASGDTKLTLYQPQLDAWDGFSLQARLAVRADIGKDKPQSQFGSITLSARTLTDKGTRTVTLSEARVAKADFPSASTTQAQGWVNAIGKDFQGKTRVIALDRLEAGLALIKAEKPLAKAPLRNDPPRIVFSDVPAVLVSIDGEPIYRDVTGTLLQRAINTRPLLLRDKAGGFYLKVFDGWMAAGTLAGPWKVGAKTPELEKAFKDMTAAHAIDPLTGQGAADQPAPKLADKAPAIYVATKPTEVVVTDGAAKFEPIAGTKLQYVSNTTGSVFQDTSSNRTYILVAGRWFTGDPKSADGWTYVASNALPPDFAKIPDDSPKENVKASIAGTTQAREAAIAADIPQVASVKLAGTKLTDPKLDGDFVLKPIDGTPLSYVANSPTPIIKAAQGNFFAVENGVWFQGPAVRGPWKVATAVPTVIYTIPPSSPLHYVTYVRVFGATPEVVYVGYTPGYQGTVVDPATGVVVYGTGYTYDPWVGTYWYGAPVTYGYGAAVAYTPWTGWAVTFGFGMWCGAYTTAWGYCWGAYPYWGPWGYPAYYGVAYGVNGGAVAWGPGGWAGYTGNIYSQWGNRAQVSRYAGGYNAWTGNAWAGKAGASYNSRTGIASAGQRGAVGNVYTGNYAAGQRGVAGGDNFAVAGRSGTAGNAYTGDSISGKQGVIYNKNTGEVTKYGGITGQDGGKIGRVGDDVYAGKDGNIYRNTGDGWQKHEAGGGWNDVGPSAGQHNLDGERQARQFGNERAGQMRSSNMNARSFHGGGGFRGRR</sequence>
<gene>
    <name evidence="3" type="ORF">DSM104443_01896</name>
</gene>
<feature type="compositionally biased region" description="Gly residues" evidence="1">
    <location>
        <begin position="804"/>
        <end position="813"/>
    </location>
</feature>
<proteinExistence type="predicted"/>
<evidence type="ECO:0000313" key="3">
    <source>
        <dbReference type="EMBL" id="QJR10826.1"/>
    </source>
</evidence>
<reference evidence="3 4" key="1">
    <citation type="submission" date="2020-04" db="EMBL/GenBank/DDBJ databases">
        <title>Usitatibacter rugosus gen. nov., sp. nov. and Usitatibacter palustris sp. nov., novel members of Usitatibacteraceae fam. nov. within the order Nitrosomonadales isolated from soil.</title>
        <authorList>
            <person name="Huber K.J."/>
            <person name="Neumann-Schaal M."/>
            <person name="Geppert A."/>
            <person name="Luckner M."/>
            <person name="Wanner G."/>
            <person name="Overmann J."/>
        </authorList>
    </citation>
    <scope>NUCLEOTIDE SEQUENCE [LARGE SCALE GENOMIC DNA]</scope>
    <source>
        <strain evidence="3 4">0125_3</strain>
    </source>
</reference>
<feature type="chain" id="PRO_5026689870" description="Autotransporter" evidence="2">
    <location>
        <begin position="25"/>
        <end position="813"/>
    </location>
</feature>
<name>A0A6M4GUM4_9PROT</name>
<protein>
    <recommendedName>
        <fullName evidence="5">Autotransporter</fullName>
    </recommendedName>
</protein>
<feature type="signal peptide" evidence="2">
    <location>
        <begin position="1"/>
        <end position="24"/>
    </location>
</feature>
<evidence type="ECO:0000256" key="1">
    <source>
        <dbReference type="SAM" id="MobiDB-lite"/>
    </source>
</evidence>
<dbReference type="KEGG" id="uru:DSM104443_01896"/>